<gene>
    <name evidence="2" type="ORF">LPC04_22170</name>
</gene>
<dbReference type="EMBL" id="JAJLJH010000008">
    <property type="protein sequence ID" value="MCK9688424.1"/>
    <property type="molecule type" value="Genomic_DNA"/>
</dbReference>
<dbReference type="Gene3D" id="2.60.40.10">
    <property type="entry name" value="Immunoglobulins"/>
    <property type="match status" value="2"/>
</dbReference>
<dbReference type="PROSITE" id="PS51257">
    <property type="entry name" value="PROKAR_LIPOPROTEIN"/>
    <property type="match status" value="1"/>
</dbReference>
<comment type="caution">
    <text evidence="2">The sequence shown here is derived from an EMBL/GenBank/DDBJ whole genome shotgun (WGS) entry which is preliminary data.</text>
</comment>
<proteinExistence type="predicted"/>
<dbReference type="RefSeq" id="WP_275684464.1">
    <property type="nucleotide sequence ID" value="NZ_JAJLJH010000008.1"/>
</dbReference>
<accession>A0A9X1YLC2</accession>
<keyword evidence="3" id="KW-1185">Reference proteome</keyword>
<dbReference type="NCBIfam" id="NF012200">
    <property type="entry name" value="choice_anch_D"/>
    <property type="match status" value="2"/>
</dbReference>
<evidence type="ECO:0000256" key="1">
    <source>
        <dbReference type="SAM" id="MobiDB-lite"/>
    </source>
</evidence>
<evidence type="ECO:0000313" key="3">
    <source>
        <dbReference type="Proteomes" id="UP001139353"/>
    </source>
</evidence>
<evidence type="ECO:0000313" key="2">
    <source>
        <dbReference type="EMBL" id="MCK9688424.1"/>
    </source>
</evidence>
<organism evidence="2 3">
    <name type="scientific">Scleromatobacter humisilvae</name>
    <dbReference type="NCBI Taxonomy" id="2897159"/>
    <lineage>
        <taxon>Bacteria</taxon>
        <taxon>Pseudomonadati</taxon>
        <taxon>Pseudomonadota</taxon>
        <taxon>Betaproteobacteria</taxon>
        <taxon>Burkholderiales</taxon>
        <taxon>Sphaerotilaceae</taxon>
        <taxon>Scleromatobacter</taxon>
    </lineage>
</organism>
<feature type="compositionally biased region" description="Pro residues" evidence="1">
    <location>
        <begin position="52"/>
        <end position="81"/>
    </location>
</feature>
<feature type="region of interest" description="Disordered" evidence="1">
    <location>
        <begin position="18"/>
        <end position="81"/>
    </location>
</feature>
<sequence>MKSSIATTLALLSLVGCGGGEPQSDMPRPEIGMSTTAHIESGKGGGGGGAPAPAPAPAPTPAPAPAPAPSPAAPAPAPAAVKLPPPMSTDAAAWAFSNLGSVVGTGSTTDIDFGRIQNMTPGGIAVGASRSATELIYNTSKKVPLTVTQIQITGANPGDFVISPQTISAAAATVLPANRDAVEAIQITFRPTAEGVRTANVVFTSVAGVVQIALTGTGLPTRPVLGTPEDPLVFLPQSAPATFVLQNTGGVTLVLNSISIGGANPAAFQITPANSGFSNCFAGIPIAPLSFCYVGVGVAPGATPPANATFVVKSNDPVRPELDVPLVLATQP</sequence>
<dbReference type="Proteomes" id="UP001139353">
    <property type="component" value="Unassembled WGS sequence"/>
</dbReference>
<dbReference type="InterPro" id="IPR013783">
    <property type="entry name" value="Ig-like_fold"/>
</dbReference>
<reference evidence="2" key="1">
    <citation type="submission" date="2021-11" db="EMBL/GenBank/DDBJ databases">
        <title>BS-T2-15 a new species belonging to the Comamonadaceae family isolated from the soil of a French oak forest.</title>
        <authorList>
            <person name="Mieszkin S."/>
            <person name="Alain K."/>
        </authorList>
    </citation>
    <scope>NUCLEOTIDE SEQUENCE</scope>
    <source>
        <strain evidence="2">BS-T2-15</strain>
    </source>
</reference>
<protein>
    <submittedName>
        <fullName evidence="2">Choice-of-anchor D domain-containing protein</fullName>
    </submittedName>
</protein>
<dbReference type="AlphaFoldDB" id="A0A9X1YLC2"/>
<name>A0A9X1YLC2_9BURK</name>